<reference evidence="1" key="1">
    <citation type="submission" date="2014-05" db="EMBL/GenBank/DDBJ databases">
        <title>Key roles for freshwater Actinobacteria revealed by deep metagenomic sequencing.</title>
        <authorList>
            <person name="Ghai R."/>
            <person name="Mizuno C.M."/>
            <person name="Picazo A."/>
            <person name="Camacho A."/>
            <person name="Rodriguez-Valera F."/>
        </authorList>
    </citation>
    <scope>NUCLEOTIDE SEQUENCE</scope>
</reference>
<accession>A0A094Q189</accession>
<protein>
    <submittedName>
        <fullName evidence="1">Uncharacterized protein</fullName>
    </submittedName>
</protein>
<dbReference type="AlphaFoldDB" id="A0A094Q189"/>
<organism evidence="1">
    <name type="scientific">freshwater metagenome</name>
    <dbReference type="NCBI Taxonomy" id="449393"/>
    <lineage>
        <taxon>unclassified sequences</taxon>
        <taxon>metagenomes</taxon>
        <taxon>ecological metagenomes</taxon>
    </lineage>
</organism>
<dbReference type="EMBL" id="JNSK01000049">
    <property type="protein sequence ID" value="KGA17142.1"/>
    <property type="molecule type" value="Genomic_DNA"/>
</dbReference>
<evidence type="ECO:0000313" key="1">
    <source>
        <dbReference type="EMBL" id="KGA17142.1"/>
    </source>
</evidence>
<name>A0A094Q189_9ZZZZ</name>
<proteinExistence type="predicted"/>
<comment type="caution">
    <text evidence="1">The sequence shown here is derived from an EMBL/GenBank/DDBJ whole genome shotgun (WGS) entry which is preliminary data.</text>
</comment>
<gene>
    <name evidence="1" type="ORF">GM50_12650</name>
</gene>
<sequence>MSLVSSASESVELARTPDGAREVAKALMEDKYGWGDRQFGCLDSLWTKESHWNYKASNRR</sequence>
<feature type="non-terminal residue" evidence="1">
    <location>
        <position position="60"/>
    </location>
</feature>